<reference evidence="1" key="1">
    <citation type="submission" date="2021-10" db="EMBL/GenBank/DDBJ databases">
        <title>Tropical sea cucumber genome reveals ecological adaptation and Cuvierian tubules defense mechanism.</title>
        <authorList>
            <person name="Chen T."/>
        </authorList>
    </citation>
    <scope>NUCLEOTIDE SEQUENCE</scope>
    <source>
        <strain evidence="1">Nanhai2018</strain>
        <tissue evidence="1">Muscle</tissue>
    </source>
</reference>
<proteinExistence type="predicted"/>
<organism evidence="1 2">
    <name type="scientific">Holothuria leucospilota</name>
    <name type="common">Black long sea cucumber</name>
    <name type="synonym">Mertensiothuria leucospilota</name>
    <dbReference type="NCBI Taxonomy" id="206669"/>
    <lineage>
        <taxon>Eukaryota</taxon>
        <taxon>Metazoa</taxon>
        <taxon>Echinodermata</taxon>
        <taxon>Eleutherozoa</taxon>
        <taxon>Echinozoa</taxon>
        <taxon>Holothuroidea</taxon>
        <taxon>Aspidochirotacea</taxon>
        <taxon>Aspidochirotida</taxon>
        <taxon>Holothuriidae</taxon>
        <taxon>Holothuria</taxon>
    </lineage>
</organism>
<protein>
    <submittedName>
        <fullName evidence="1">Uncharacterized protein</fullName>
    </submittedName>
</protein>
<keyword evidence="2" id="KW-1185">Reference proteome</keyword>
<dbReference type="EMBL" id="JAIZAY010000001">
    <property type="protein sequence ID" value="KAJ8050714.1"/>
    <property type="molecule type" value="Genomic_DNA"/>
</dbReference>
<sequence length="118" mass="14089">MVILRLEEQVLALYKKHLEHQQELEAALFLLLVRRRREVARRRYWVKPWIQRRSFFDDYENLMVELQRKAGADFIGFPRMHPEMFHQLVDRLTPRLTKLQGLTLDVVDPGSTDGEAMA</sequence>
<evidence type="ECO:0000313" key="2">
    <source>
        <dbReference type="Proteomes" id="UP001152320"/>
    </source>
</evidence>
<evidence type="ECO:0000313" key="1">
    <source>
        <dbReference type="EMBL" id="KAJ8050714.1"/>
    </source>
</evidence>
<accession>A0A9Q1HKK2</accession>
<gene>
    <name evidence="1" type="ORF">HOLleu_04021</name>
</gene>
<dbReference type="AlphaFoldDB" id="A0A9Q1HKK2"/>
<dbReference type="Proteomes" id="UP001152320">
    <property type="component" value="Chromosome 1"/>
</dbReference>
<comment type="caution">
    <text evidence="1">The sequence shown here is derived from an EMBL/GenBank/DDBJ whole genome shotgun (WGS) entry which is preliminary data.</text>
</comment>
<name>A0A9Q1HKK2_HOLLE</name>
<dbReference type="OrthoDB" id="1681765at2759"/>